<evidence type="ECO:0000256" key="1">
    <source>
        <dbReference type="SAM" id="MobiDB-lite"/>
    </source>
</evidence>
<dbReference type="Gene3D" id="3.60.10.10">
    <property type="entry name" value="Endonuclease/exonuclease/phosphatase"/>
    <property type="match status" value="1"/>
</dbReference>
<dbReference type="AlphaFoldDB" id="A0A401GJA0"/>
<protein>
    <recommendedName>
        <fullName evidence="2">Endonuclease/exonuclease/phosphatase domain-containing protein</fullName>
    </recommendedName>
</protein>
<dbReference type="GeneID" id="38779152"/>
<feature type="domain" description="Endonuclease/exonuclease/phosphatase" evidence="2">
    <location>
        <begin position="607"/>
        <end position="840"/>
    </location>
</feature>
<dbReference type="OrthoDB" id="445826at2759"/>
<dbReference type="GO" id="GO:0003824">
    <property type="term" value="F:catalytic activity"/>
    <property type="evidence" value="ECO:0007669"/>
    <property type="project" value="InterPro"/>
</dbReference>
<feature type="region of interest" description="Disordered" evidence="1">
    <location>
        <begin position="1"/>
        <end position="28"/>
    </location>
</feature>
<comment type="caution">
    <text evidence="3">The sequence shown here is derived from an EMBL/GenBank/DDBJ whole genome shotgun (WGS) entry which is preliminary data.</text>
</comment>
<dbReference type="EMBL" id="BFAD01000004">
    <property type="protein sequence ID" value="GBE82235.1"/>
    <property type="molecule type" value="Genomic_DNA"/>
</dbReference>
<evidence type="ECO:0000313" key="3">
    <source>
        <dbReference type="EMBL" id="GBE82235.1"/>
    </source>
</evidence>
<feature type="compositionally biased region" description="Pro residues" evidence="1">
    <location>
        <begin position="453"/>
        <end position="463"/>
    </location>
</feature>
<dbReference type="Pfam" id="PF03372">
    <property type="entry name" value="Exo_endo_phos"/>
    <property type="match status" value="1"/>
</dbReference>
<reference evidence="3 4" key="1">
    <citation type="journal article" date="2018" name="Sci. Rep.">
        <title>Genome sequence of the cauliflower mushroom Sparassis crispa (Hanabiratake) and its association with beneficial usage.</title>
        <authorList>
            <person name="Kiyama R."/>
            <person name="Furutani Y."/>
            <person name="Kawaguchi K."/>
            <person name="Nakanishi T."/>
        </authorList>
    </citation>
    <scope>NUCLEOTIDE SEQUENCE [LARGE SCALE GENOMIC DNA]</scope>
</reference>
<feature type="compositionally biased region" description="Basic and acidic residues" evidence="1">
    <location>
        <begin position="471"/>
        <end position="481"/>
    </location>
</feature>
<evidence type="ECO:0000313" key="4">
    <source>
        <dbReference type="Proteomes" id="UP000287166"/>
    </source>
</evidence>
<dbReference type="SUPFAM" id="SSF56219">
    <property type="entry name" value="DNase I-like"/>
    <property type="match status" value="1"/>
</dbReference>
<dbReference type="RefSeq" id="XP_027613148.1">
    <property type="nucleotide sequence ID" value="XM_027757347.1"/>
</dbReference>
<name>A0A401GJA0_9APHY</name>
<dbReference type="Proteomes" id="UP000287166">
    <property type="component" value="Unassembled WGS sequence"/>
</dbReference>
<dbReference type="InParanoid" id="A0A401GJA0"/>
<keyword evidence="4" id="KW-1185">Reference proteome</keyword>
<organism evidence="3 4">
    <name type="scientific">Sparassis crispa</name>
    <dbReference type="NCBI Taxonomy" id="139825"/>
    <lineage>
        <taxon>Eukaryota</taxon>
        <taxon>Fungi</taxon>
        <taxon>Dikarya</taxon>
        <taxon>Basidiomycota</taxon>
        <taxon>Agaricomycotina</taxon>
        <taxon>Agaricomycetes</taxon>
        <taxon>Polyporales</taxon>
        <taxon>Sparassidaceae</taxon>
        <taxon>Sparassis</taxon>
    </lineage>
</organism>
<evidence type="ECO:0000259" key="2">
    <source>
        <dbReference type="Pfam" id="PF03372"/>
    </source>
</evidence>
<dbReference type="InterPro" id="IPR005135">
    <property type="entry name" value="Endo/exonuclease/phosphatase"/>
</dbReference>
<feature type="region of interest" description="Disordered" evidence="1">
    <location>
        <begin position="449"/>
        <end position="481"/>
    </location>
</feature>
<accession>A0A401GJA0</accession>
<sequence length="1106" mass="124008">MPAYSLPPLSPPSIPYSRAGSPSLQQDSSDAVVTGVELMISGLNRLSIQSAHSHFGAFVSQYNNANPNHPLPPLQVHVGDLRNPVDYVFVALRPDVSSEPRPDVLEQVRRIIDGQNGIRACWRTGSGADRTRRVMFAMDSEQHARALQPRLEKWLKDQDIISQLTFISKPAGGAPRVTFDILDPHHVTRILEKPPVFDRRTYYATQSRFVPPVYGLEVAVAGCSEFQGIEGRINAYIRRRYGLDAIAFSRMVLDGEVYTVLFKDWPTTSRFLSDPFEFMSDSSIPRFIMISQPILLYLLNSAGVPANPAFLQCSVPTATADSRNLQAQIDILRQQGVETVHTFSEVLTQQRSAIEQMRSNNMHVMSSVSSLANSVSLSSQLTSSEITLGQLQDRRERLEDSLLLAPNPELRHKIETRLTDLHDEIHDQRHRVDDVRQSLQALTMNAHSSLQLPAPPTDAPPHPSASTITHPRPEPDPDDEARYHARQRTADHTPEQVDMETELISLACLSPPSAEPLNKPLPFCPSERLMQVSGGSCMRESRERRGFLLLLCIHPASRPLSSSSPHPSPRSPFSFFAPSSFLLLLFLLSLFLPTVHATHTFTTYAINANGLANVSKMAAITNAISVRQPHAWVINETKSSQPQASRLHTPSYRTFEEPGIPAKDQRHGKWGVIVGVKRSIHVQRVPTPNELRGRAVILDIVIPTSTGCGFPYRLIGLYAPWDPGEDEQQLTLFWSTITNVCREARFSWCILGDCNASLSVTETSSATPSLSPSRLHYTAFLHNTHALDFWLLRGDADVRSMYTFRNHFGQSIIDRVAHSQQGLLAGTIAIDDIFIPATDHRAIFADITLAPPVTLPASVVFPELSTSHSYPPRFYYPRRHEKHRFESFAASVDALTEAEHLAQFPVSDDVSFQFRYDALTRILHAAATDSFELPHISPPPHPLRTPSIGLIVTELRRINRLIFAERHQTVPLLSLRAPWVNSYIQAFLDSRSPHSFLTFLIHTRRALNKLRYREEHTERQRRATRTATTQMNSVLLGGSCKRLYRSSHDFTDPPLAIASDDLPDAYITAPEDIKAHTCAYFSSLFSRQQRPPMDKPWLNTPSVLEI</sequence>
<proteinExistence type="predicted"/>
<gene>
    <name evidence="3" type="ORF">SCP_0406180</name>
</gene>
<dbReference type="InterPro" id="IPR036691">
    <property type="entry name" value="Endo/exonu/phosph_ase_sf"/>
</dbReference>